<comment type="caution">
    <text evidence="2">The sequence shown here is derived from an EMBL/GenBank/DDBJ whole genome shotgun (WGS) entry which is preliminary data.</text>
</comment>
<feature type="compositionally biased region" description="Basic and acidic residues" evidence="1">
    <location>
        <begin position="134"/>
        <end position="143"/>
    </location>
</feature>
<dbReference type="AlphaFoldDB" id="A0AAD7C662"/>
<feature type="region of interest" description="Disordered" evidence="1">
    <location>
        <begin position="1"/>
        <end position="227"/>
    </location>
</feature>
<feature type="compositionally biased region" description="Basic and acidic residues" evidence="1">
    <location>
        <begin position="197"/>
        <end position="208"/>
    </location>
</feature>
<feature type="region of interest" description="Disordered" evidence="1">
    <location>
        <begin position="317"/>
        <end position="425"/>
    </location>
</feature>
<protein>
    <submittedName>
        <fullName evidence="2">Uncharacterized protein</fullName>
    </submittedName>
</protein>
<organism evidence="2 3">
    <name type="scientific">Mycena rosella</name>
    <name type="common">Pink bonnet</name>
    <name type="synonym">Agaricus rosellus</name>
    <dbReference type="NCBI Taxonomy" id="1033263"/>
    <lineage>
        <taxon>Eukaryota</taxon>
        <taxon>Fungi</taxon>
        <taxon>Dikarya</taxon>
        <taxon>Basidiomycota</taxon>
        <taxon>Agaricomycotina</taxon>
        <taxon>Agaricomycetes</taxon>
        <taxon>Agaricomycetidae</taxon>
        <taxon>Agaricales</taxon>
        <taxon>Marasmiineae</taxon>
        <taxon>Mycenaceae</taxon>
        <taxon>Mycena</taxon>
    </lineage>
</organism>
<keyword evidence="3" id="KW-1185">Reference proteome</keyword>
<feature type="compositionally biased region" description="Polar residues" evidence="1">
    <location>
        <begin position="365"/>
        <end position="407"/>
    </location>
</feature>
<gene>
    <name evidence="2" type="ORF">B0H17DRAFT_1149181</name>
</gene>
<dbReference type="EMBL" id="JARKIE010000439">
    <property type="protein sequence ID" value="KAJ7639892.1"/>
    <property type="molecule type" value="Genomic_DNA"/>
</dbReference>
<feature type="compositionally biased region" description="Basic residues" evidence="1">
    <location>
        <begin position="1"/>
        <end position="11"/>
    </location>
</feature>
<evidence type="ECO:0000256" key="1">
    <source>
        <dbReference type="SAM" id="MobiDB-lite"/>
    </source>
</evidence>
<name>A0AAD7C662_MYCRO</name>
<dbReference type="Proteomes" id="UP001221757">
    <property type="component" value="Unassembled WGS sequence"/>
</dbReference>
<accession>A0AAD7C662</accession>
<reference evidence="2" key="1">
    <citation type="submission" date="2023-03" db="EMBL/GenBank/DDBJ databases">
        <title>Massive genome expansion in bonnet fungi (Mycena s.s.) driven by repeated elements and novel gene families across ecological guilds.</title>
        <authorList>
            <consortium name="Lawrence Berkeley National Laboratory"/>
            <person name="Harder C.B."/>
            <person name="Miyauchi S."/>
            <person name="Viragh M."/>
            <person name="Kuo A."/>
            <person name="Thoen E."/>
            <person name="Andreopoulos B."/>
            <person name="Lu D."/>
            <person name="Skrede I."/>
            <person name="Drula E."/>
            <person name="Henrissat B."/>
            <person name="Morin E."/>
            <person name="Kohler A."/>
            <person name="Barry K."/>
            <person name="LaButti K."/>
            <person name="Morin E."/>
            <person name="Salamov A."/>
            <person name="Lipzen A."/>
            <person name="Mereny Z."/>
            <person name="Hegedus B."/>
            <person name="Baldrian P."/>
            <person name="Stursova M."/>
            <person name="Weitz H."/>
            <person name="Taylor A."/>
            <person name="Grigoriev I.V."/>
            <person name="Nagy L.G."/>
            <person name="Martin F."/>
            <person name="Kauserud H."/>
        </authorList>
    </citation>
    <scope>NUCLEOTIDE SEQUENCE</scope>
    <source>
        <strain evidence="2">CBHHK067</strain>
    </source>
</reference>
<feature type="compositionally biased region" description="Basic and acidic residues" evidence="1">
    <location>
        <begin position="317"/>
        <end position="327"/>
    </location>
</feature>
<evidence type="ECO:0000313" key="2">
    <source>
        <dbReference type="EMBL" id="KAJ7639892.1"/>
    </source>
</evidence>
<sequence>MTLTAKQKRARAAAQAAAKAPITAGGDPPPATTSSSIPAIVGNSHDRHDGGDPPSTGINVLPSLPSSFMNQERSSKSRSEPIAGSRMQSNSSAERASVDARLSTSLVDRGRRTTKRVKSTQPTLTEVTDEDDCRPETRRERGVPRHSRTNLQITGESSPERETVKSSPYPEAMTSGQRAERRAGKQRRNCADEYESEEMREAVARSRADMGAQLDDESDSDPGQHDPNMVVARAILASGRRDGESTEEFRSRHAAYLQSLNIQCTRRIDEDRLFAEAVVVQEQIEVADQNLAEELAHAEQLEADKHTLAELLASKQRDERRQLRKQAESAQRALQCDEEATARAEKTARTRNIYMTRETERSRNKIASLQEQSRHTSIASSRTRISLPKSSGSATTKSVPESGSGDRTMSGPMAGECTPTSSARPVHSLKDRVVLQKYHSEEIAATGTSRIEDQGITWDIHGKAIEVGPAPSRGSSVGTTEVKELRAAAPWIRAYLIWGSM</sequence>
<evidence type="ECO:0000313" key="3">
    <source>
        <dbReference type="Proteomes" id="UP001221757"/>
    </source>
</evidence>
<proteinExistence type="predicted"/>